<accession>A0AAD7BQQ0</accession>
<keyword evidence="2" id="KW-1185">Reference proteome</keyword>
<reference evidence="1" key="1">
    <citation type="submission" date="2023-03" db="EMBL/GenBank/DDBJ databases">
        <title>Massive genome expansion in bonnet fungi (Mycena s.s.) driven by repeated elements and novel gene families across ecological guilds.</title>
        <authorList>
            <consortium name="Lawrence Berkeley National Laboratory"/>
            <person name="Harder C.B."/>
            <person name="Miyauchi S."/>
            <person name="Viragh M."/>
            <person name="Kuo A."/>
            <person name="Thoen E."/>
            <person name="Andreopoulos B."/>
            <person name="Lu D."/>
            <person name="Skrede I."/>
            <person name="Drula E."/>
            <person name="Henrissat B."/>
            <person name="Morin E."/>
            <person name="Kohler A."/>
            <person name="Barry K."/>
            <person name="LaButti K."/>
            <person name="Morin E."/>
            <person name="Salamov A."/>
            <person name="Lipzen A."/>
            <person name="Mereny Z."/>
            <person name="Hegedus B."/>
            <person name="Baldrian P."/>
            <person name="Stursova M."/>
            <person name="Weitz H."/>
            <person name="Taylor A."/>
            <person name="Grigoriev I.V."/>
            <person name="Nagy L.G."/>
            <person name="Martin F."/>
            <person name="Kauserud H."/>
        </authorList>
    </citation>
    <scope>NUCLEOTIDE SEQUENCE</scope>
    <source>
        <strain evidence="1">9284</strain>
    </source>
</reference>
<dbReference type="Proteomes" id="UP001221142">
    <property type="component" value="Unassembled WGS sequence"/>
</dbReference>
<sequence length="305" mass="34918">MTELSPALPQDLEGEIFLLAAYSNPPSVPTLMLVAQRVKAWVEVFRYRVMILYKKNAHHGVPWDKDYPFPDDEEFSHLRSIPPVTLRNSVRHLFIQLLSKEMTKYFLSTCGDLQDLFLYPDGYSSLLDTLGELHLRRFHCDMQLLFSGSDEDLFGPTNIDFTHSLFSNITHLEFFDQVVSTPPLSYWAGLASIPHLTHLSFYEHEFLPLVPQALRDCPNLRVVLFQCTLNELDGEVGLVIPTRDLRFVQMASPDAIEGYTNDWLEGALTGRDFWSRADEHVRKRISGEVTSYVMDGSMELPTVDS</sequence>
<dbReference type="EMBL" id="JARKIF010000011">
    <property type="protein sequence ID" value="KAJ7627317.1"/>
    <property type="molecule type" value="Genomic_DNA"/>
</dbReference>
<evidence type="ECO:0000313" key="1">
    <source>
        <dbReference type="EMBL" id="KAJ7627317.1"/>
    </source>
</evidence>
<gene>
    <name evidence="1" type="ORF">FB45DRAFT_921059</name>
</gene>
<evidence type="ECO:0000313" key="2">
    <source>
        <dbReference type="Proteomes" id="UP001221142"/>
    </source>
</evidence>
<proteinExistence type="predicted"/>
<protein>
    <submittedName>
        <fullName evidence="1">Uncharacterized protein</fullName>
    </submittedName>
</protein>
<organism evidence="1 2">
    <name type="scientific">Roridomyces roridus</name>
    <dbReference type="NCBI Taxonomy" id="1738132"/>
    <lineage>
        <taxon>Eukaryota</taxon>
        <taxon>Fungi</taxon>
        <taxon>Dikarya</taxon>
        <taxon>Basidiomycota</taxon>
        <taxon>Agaricomycotina</taxon>
        <taxon>Agaricomycetes</taxon>
        <taxon>Agaricomycetidae</taxon>
        <taxon>Agaricales</taxon>
        <taxon>Marasmiineae</taxon>
        <taxon>Mycenaceae</taxon>
        <taxon>Roridomyces</taxon>
    </lineage>
</organism>
<dbReference type="AlphaFoldDB" id="A0AAD7BQQ0"/>
<name>A0AAD7BQQ0_9AGAR</name>
<comment type="caution">
    <text evidence="1">The sequence shown here is derived from an EMBL/GenBank/DDBJ whole genome shotgun (WGS) entry which is preliminary data.</text>
</comment>